<comment type="caution">
    <text evidence="1">The sequence shown here is derived from an EMBL/GenBank/DDBJ whole genome shotgun (WGS) entry which is preliminary data.</text>
</comment>
<dbReference type="EMBL" id="MU864397">
    <property type="protein sequence ID" value="KAK4187787.1"/>
    <property type="molecule type" value="Genomic_DNA"/>
</dbReference>
<dbReference type="Proteomes" id="UP001302126">
    <property type="component" value="Unassembled WGS sequence"/>
</dbReference>
<evidence type="ECO:0000313" key="1">
    <source>
        <dbReference type="EMBL" id="KAK4187787.1"/>
    </source>
</evidence>
<dbReference type="AlphaFoldDB" id="A0AAN6WWJ1"/>
<reference evidence="1" key="2">
    <citation type="submission" date="2023-05" db="EMBL/GenBank/DDBJ databases">
        <authorList>
            <consortium name="Lawrence Berkeley National Laboratory"/>
            <person name="Steindorff A."/>
            <person name="Hensen N."/>
            <person name="Bonometti L."/>
            <person name="Westerberg I."/>
            <person name="Brannstrom I.O."/>
            <person name="Guillou S."/>
            <person name="Cros-Aarteil S."/>
            <person name="Calhoun S."/>
            <person name="Haridas S."/>
            <person name="Kuo A."/>
            <person name="Mondo S."/>
            <person name="Pangilinan J."/>
            <person name="Riley R."/>
            <person name="Labutti K."/>
            <person name="Andreopoulos B."/>
            <person name="Lipzen A."/>
            <person name="Chen C."/>
            <person name="Yanf M."/>
            <person name="Daum C."/>
            <person name="Ng V."/>
            <person name="Clum A."/>
            <person name="Ohm R."/>
            <person name="Martin F."/>
            <person name="Silar P."/>
            <person name="Natvig D."/>
            <person name="Lalanne C."/>
            <person name="Gautier V."/>
            <person name="Ament-Velasquez S.L."/>
            <person name="Kruys A."/>
            <person name="Hutchinson M.I."/>
            <person name="Powell A.J."/>
            <person name="Barry K."/>
            <person name="Miller A.N."/>
            <person name="Grigoriev I.V."/>
            <person name="Debuchy R."/>
            <person name="Gladieux P."/>
            <person name="Thoren M.H."/>
            <person name="Johannesson H."/>
        </authorList>
    </citation>
    <scope>NUCLEOTIDE SEQUENCE</scope>
    <source>
        <strain evidence="1">PSN309</strain>
    </source>
</reference>
<keyword evidence="2" id="KW-1185">Reference proteome</keyword>
<protein>
    <submittedName>
        <fullName evidence="1">Uncharacterized protein</fullName>
    </submittedName>
</protein>
<sequence length="72" mass="8797">MCDYTQREYACGHFRWIASKWCRDYTLTHKRCEPNVTHFEYRAGQPCGECRPKEFTPWENMIKRPSKQQTTY</sequence>
<accession>A0AAN6WWJ1</accession>
<reference evidence="1" key="1">
    <citation type="journal article" date="2023" name="Mol. Phylogenet. Evol.">
        <title>Genome-scale phylogeny and comparative genomics of the fungal order Sordariales.</title>
        <authorList>
            <person name="Hensen N."/>
            <person name="Bonometti L."/>
            <person name="Westerberg I."/>
            <person name="Brannstrom I.O."/>
            <person name="Guillou S."/>
            <person name="Cros-Aarteil S."/>
            <person name="Calhoun S."/>
            <person name="Haridas S."/>
            <person name="Kuo A."/>
            <person name="Mondo S."/>
            <person name="Pangilinan J."/>
            <person name="Riley R."/>
            <person name="LaButti K."/>
            <person name="Andreopoulos B."/>
            <person name="Lipzen A."/>
            <person name="Chen C."/>
            <person name="Yan M."/>
            <person name="Daum C."/>
            <person name="Ng V."/>
            <person name="Clum A."/>
            <person name="Steindorff A."/>
            <person name="Ohm R.A."/>
            <person name="Martin F."/>
            <person name="Silar P."/>
            <person name="Natvig D.O."/>
            <person name="Lalanne C."/>
            <person name="Gautier V."/>
            <person name="Ament-Velasquez S.L."/>
            <person name="Kruys A."/>
            <person name="Hutchinson M.I."/>
            <person name="Powell A.J."/>
            <person name="Barry K."/>
            <person name="Miller A.N."/>
            <person name="Grigoriev I.V."/>
            <person name="Debuchy R."/>
            <person name="Gladieux P."/>
            <person name="Hiltunen Thoren M."/>
            <person name="Johannesson H."/>
        </authorList>
    </citation>
    <scope>NUCLEOTIDE SEQUENCE</scope>
    <source>
        <strain evidence="1">PSN309</strain>
    </source>
</reference>
<name>A0AAN6WWJ1_9PEZI</name>
<proteinExistence type="predicted"/>
<organism evidence="1 2">
    <name type="scientific">Podospora australis</name>
    <dbReference type="NCBI Taxonomy" id="1536484"/>
    <lineage>
        <taxon>Eukaryota</taxon>
        <taxon>Fungi</taxon>
        <taxon>Dikarya</taxon>
        <taxon>Ascomycota</taxon>
        <taxon>Pezizomycotina</taxon>
        <taxon>Sordariomycetes</taxon>
        <taxon>Sordariomycetidae</taxon>
        <taxon>Sordariales</taxon>
        <taxon>Podosporaceae</taxon>
        <taxon>Podospora</taxon>
    </lineage>
</organism>
<evidence type="ECO:0000313" key="2">
    <source>
        <dbReference type="Proteomes" id="UP001302126"/>
    </source>
</evidence>
<gene>
    <name evidence="1" type="ORF">QBC35DRAFT_384040</name>
</gene>